<dbReference type="Proteomes" id="UP000176294">
    <property type="component" value="Unassembled WGS sequence"/>
</dbReference>
<feature type="signal peptide" evidence="3">
    <location>
        <begin position="1"/>
        <end position="29"/>
    </location>
</feature>
<reference evidence="4 5" key="1">
    <citation type="submission" date="2016-08" db="EMBL/GenBank/DDBJ databases">
        <title>Hymenobacter coccineus sp. nov., Hymenobacter lapidarius sp. nov. and Hymenobacter glacialis sp. nov., isolated from Antarctic soil.</title>
        <authorList>
            <person name="Sedlacek I."/>
            <person name="Kralova S."/>
            <person name="Kyrova K."/>
            <person name="Maslanova I."/>
            <person name="Stankova E."/>
            <person name="Vrbovska V."/>
            <person name="Nemec M."/>
            <person name="Bartak M."/>
            <person name="Svec P."/>
            <person name="Busse H.-J."/>
            <person name="Pantucek R."/>
        </authorList>
    </citation>
    <scope>NUCLEOTIDE SEQUENCE [LARGE SCALE GENOMIC DNA]</scope>
    <source>
        <strain evidence="4 5">CCM 8643</strain>
    </source>
</reference>
<evidence type="ECO:0000256" key="3">
    <source>
        <dbReference type="SAM" id="SignalP"/>
    </source>
</evidence>
<keyword evidence="5" id="KW-1185">Reference proteome</keyword>
<proteinExistence type="predicted"/>
<sequence length="170" mass="17765">MKTRHRLLLLCLLCLLCAAHTSGCRSARATETAAPAPDVPVATVPDTTRTPPGHVSKPAGLLGFLSTPAGSARRQQRKTLRAATPKKLGKGAVYAPLATDVVNAYKPRQAVIRADSGAVVTAIDKVKAPVAIGAGATATSTTSKGISLWWLLLPAAGLAYWLYRKTIPFA</sequence>
<evidence type="ECO:0000313" key="4">
    <source>
        <dbReference type="EMBL" id="OGX80851.1"/>
    </source>
</evidence>
<feature type="transmembrane region" description="Helical" evidence="2">
    <location>
        <begin position="146"/>
        <end position="163"/>
    </location>
</feature>
<dbReference type="EMBL" id="MDZB01000175">
    <property type="protein sequence ID" value="OGX80851.1"/>
    <property type="molecule type" value="Genomic_DNA"/>
</dbReference>
<gene>
    <name evidence="4" type="ORF">BEN47_06225</name>
</gene>
<comment type="caution">
    <text evidence="4">The sequence shown here is derived from an EMBL/GenBank/DDBJ whole genome shotgun (WGS) entry which is preliminary data.</text>
</comment>
<evidence type="ECO:0000256" key="2">
    <source>
        <dbReference type="SAM" id="Phobius"/>
    </source>
</evidence>
<keyword evidence="2" id="KW-1133">Transmembrane helix</keyword>
<protein>
    <submittedName>
        <fullName evidence="4">Uncharacterized protein</fullName>
    </submittedName>
</protein>
<feature type="chain" id="PRO_5009578248" evidence="3">
    <location>
        <begin position="30"/>
        <end position="170"/>
    </location>
</feature>
<organism evidence="4 5">
    <name type="scientific">Hymenobacter lapidarius</name>
    <dbReference type="NCBI Taxonomy" id="1908237"/>
    <lineage>
        <taxon>Bacteria</taxon>
        <taxon>Pseudomonadati</taxon>
        <taxon>Bacteroidota</taxon>
        <taxon>Cytophagia</taxon>
        <taxon>Cytophagales</taxon>
        <taxon>Hymenobacteraceae</taxon>
        <taxon>Hymenobacter</taxon>
    </lineage>
</organism>
<dbReference type="STRING" id="1908237.BEN47_06225"/>
<name>A0A1G1SQF1_9BACT</name>
<dbReference type="AlphaFoldDB" id="A0A1G1SQF1"/>
<evidence type="ECO:0000313" key="5">
    <source>
        <dbReference type="Proteomes" id="UP000176294"/>
    </source>
</evidence>
<feature type="region of interest" description="Disordered" evidence="1">
    <location>
        <begin position="29"/>
        <end position="57"/>
    </location>
</feature>
<dbReference type="RefSeq" id="WP_070731053.1">
    <property type="nucleotide sequence ID" value="NZ_MDZB01000175.1"/>
</dbReference>
<keyword evidence="3" id="KW-0732">Signal</keyword>
<feature type="compositionally biased region" description="Low complexity" evidence="1">
    <location>
        <begin position="29"/>
        <end position="52"/>
    </location>
</feature>
<evidence type="ECO:0000256" key="1">
    <source>
        <dbReference type="SAM" id="MobiDB-lite"/>
    </source>
</evidence>
<keyword evidence="2" id="KW-0812">Transmembrane</keyword>
<accession>A0A1G1SQF1</accession>
<keyword evidence="2" id="KW-0472">Membrane</keyword>